<name>A0A1C3KG42_PLAOA</name>
<accession>A0A1C3KG42</accession>
<keyword evidence="1" id="KW-1133">Transmembrane helix</keyword>
<feature type="signal peptide" evidence="2">
    <location>
        <begin position="1"/>
        <end position="18"/>
    </location>
</feature>
<reference evidence="3 4" key="1">
    <citation type="submission" date="2016-06" db="EMBL/GenBank/DDBJ databases">
        <authorList>
            <consortium name="Pathogen Informatics"/>
        </authorList>
    </citation>
    <scope>NUCLEOTIDE SEQUENCE [LARGE SCALE GENOMIC DNA]</scope>
</reference>
<dbReference type="AlphaFoldDB" id="A0A1C3KG42"/>
<dbReference type="EMBL" id="FLRJ01000090">
    <property type="protein sequence ID" value="SBT72619.1"/>
    <property type="molecule type" value="Genomic_DNA"/>
</dbReference>
<keyword evidence="2" id="KW-0732">Signal</keyword>
<dbReference type="VEuPathDB" id="PlasmoDB:POWCR01_000038700"/>
<feature type="transmembrane region" description="Helical" evidence="1">
    <location>
        <begin position="349"/>
        <end position="368"/>
    </location>
</feature>
<evidence type="ECO:0000256" key="1">
    <source>
        <dbReference type="SAM" id="Phobius"/>
    </source>
</evidence>
<feature type="chain" id="PRO_5008677752" evidence="2">
    <location>
        <begin position="19"/>
        <end position="396"/>
    </location>
</feature>
<gene>
    <name evidence="3" type="primary">PowCR01_000038700</name>
    <name evidence="3" type="ORF">POWCR01_000038700</name>
</gene>
<proteinExistence type="predicted"/>
<sequence length="396" mass="48042">MPMPHIQIFLLAIHCTALLLLSWLFNCTRHNSSIQNGTLMLKPSRSLSEWDRPKPFNRELVNREKFYCETEEGEIEEYEKEKYGGHAFGRGNYEREEYERNNDYDIDEYDREESESEMYEREMYEREQYEREQFERELYEKEKEKLLKDQLGNVEFIMNKALNDGIEKVQLLTHKLLNDEVEKIRVQTDKLLKDEKERTELLVDKLLTGEILKVQVLMKKLRKDKIINYKIKKNEITRIEFLLDLIDNMEITDEGKVHIKELVKNYVHSNNPFVQVKIYNEIKERTKNEQCKNRKRSFVNFFNLDKRIESFKKTKLWENITDYRVLLELAKHISFDTLLHVFLHCISTLSIYVLPAIATLIIAFYYIMRDKEKVELWRKKYKRKCKKLLHRKIKND</sequence>
<keyword evidence="1" id="KW-0472">Membrane</keyword>
<keyword evidence="1" id="KW-0812">Transmembrane</keyword>
<protein>
    <submittedName>
        <fullName evidence="3">Uncharacterized protein</fullName>
    </submittedName>
</protein>
<evidence type="ECO:0000256" key="2">
    <source>
        <dbReference type="SAM" id="SignalP"/>
    </source>
</evidence>
<dbReference type="OrthoDB" id="377699at2759"/>
<organism evidence="3 4">
    <name type="scientific">Plasmodium ovale</name>
    <name type="common">malaria parasite P. ovale</name>
    <dbReference type="NCBI Taxonomy" id="36330"/>
    <lineage>
        <taxon>Eukaryota</taxon>
        <taxon>Sar</taxon>
        <taxon>Alveolata</taxon>
        <taxon>Apicomplexa</taxon>
        <taxon>Aconoidasida</taxon>
        <taxon>Haemosporida</taxon>
        <taxon>Plasmodiidae</taxon>
        <taxon>Plasmodium</taxon>
        <taxon>Plasmodium (Plasmodium)</taxon>
    </lineage>
</organism>
<evidence type="ECO:0000313" key="4">
    <source>
        <dbReference type="Proteomes" id="UP000243200"/>
    </source>
</evidence>
<dbReference type="Proteomes" id="UP000243200">
    <property type="component" value="Unassembled WGS sequence"/>
</dbReference>
<dbReference type="VEuPathDB" id="PlasmoDB:PocGH01_00095000"/>
<evidence type="ECO:0000313" key="3">
    <source>
        <dbReference type="EMBL" id="SBT72619.1"/>
    </source>
</evidence>